<proteinExistence type="predicted"/>
<organism evidence="2 3">
    <name type="scientific">Dryococelus australis</name>
    <dbReference type="NCBI Taxonomy" id="614101"/>
    <lineage>
        <taxon>Eukaryota</taxon>
        <taxon>Metazoa</taxon>
        <taxon>Ecdysozoa</taxon>
        <taxon>Arthropoda</taxon>
        <taxon>Hexapoda</taxon>
        <taxon>Insecta</taxon>
        <taxon>Pterygota</taxon>
        <taxon>Neoptera</taxon>
        <taxon>Polyneoptera</taxon>
        <taxon>Phasmatodea</taxon>
        <taxon>Verophasmatodea</taxon>
        <taxon>Anareolatae</taxon>
        <taxon>Phasmatidae</taxon>
        <taxon>Eurycanthinae</taxon>
        <taxon>Dryococelus</taxon>
    </lineage>
</organism>
<comment type="caution">
    <text evidence="2">The sequence shown here is derived from an EMBL/GenBank/DDBJ whole genome shotgun (WGS) entry which is preliminary data.</text>
</comment>
<feature type="compositionally biased region" description="Polar residues" evidence="1">
    <location>
        <begin position="13"/>
        <end position="22"/>
    </location>
</feature>
<feature type="compositionally biased region" description="Pro residues" evidence="1">
    <location>
        <begin position="207"/>
        <end position="225"/>
    </location>
</feature>
<feature type="compositionally biased region" description="Polar residues" evidence="1">
    <location>
        <begin position="292"/>
        <end position="304"/>
    </location>
</feature>
<feature type="region of interest" description="Disordered" evidence="1">
    <location>
        <begin position="276"/>
        <end position="315"/>
    </location>
</feature>
<dbReference type="Proteomes" id="UP001159363">
    <property type="component" value="Chromosome 3"/>
</dbReference>
<feature type="compositionally biased region" description="Basic and acidic residues" evidence="1">
    <location>
        <begin position="1"/>
        <end position="11"/>
    </location>
</feature>
<gene>
    <name evidence="2" type="ORF">PR048_010392</name>
</gene>
<dbReference type="EMBL" id="JARBHB010000003">
    <property type="protein sequence ID" value="KAJ8890883.1"/>
    <property type="molecule type" value="Genomic_DNA"/>
</dbReference>
<name>A0ABQ9I2L5_9NEOP</name>
<reference evidence="2 3" key="1">
    <citation type="submission" date="2023-02" db="EMBL/GenBank/DDBJ databases">
        <title>LHISI_Scaffold_Assembly.</title>
        <authorList>
            <person name="Stuart O.P."/>
            <person name="Cleave R."/>
            <person name="Magrath M.J.L."/>
            <person name="Mikheyev A.S."/>
        </authorList>
    </citation>
    <scope>NUCLEOTIDE SEQUENCE [LARGE SCALE GENOMIC DNA]</scope>
    <source>
        <strain evidence="2">Daus_M_001</strain>
        <tissue evidence="2">Leg muscle</tissue>
    </source>
</reference>
<protein>
    <submittedName>
        <fullName evidence="2">Uncharacterized protein</fullName>
    </submittedName>
</protein>
<evidence type="ECO:0000256" key="1">
    <source>
        <dbReference type="SAM" id="MobiDB-lite"/>
    </source>
</evidence>
<evidence type="ECO:0000313" key="2">
    <source>
        <dbReference type="EMBL" id="KAJ8890883.1"/>
    </source>
</evidence>
<evidence type="ECO:0000313" key="3">
    <source>
        <dbReference type="Proteomes" id="UP001159363"/>
    </source>
</evidence>
<feature type="compositionally biased region" description="Basic and acidic residues" evidence="1">
    <location>
        <begin position="276"/>
        <end position="291"/>
    </location>
</feature>
<keyword evidence="3" id="KW-1185">Reference proteome</keyword>
<feature type="region of interest" description="Disordered" evidence="1">
    <location>
        <begin position="205"/>
        <end position="232"/>
    </location>
</feature>
<feature type="region of interest" description="Disordered" evidence="1">
    <location>
        <begin position="1"/>
        <end position="26"/>
    </location>
</feature>
<sequence>MRVIEIPEKTHKPTASSGTIPTCENPVTRPGIEPDSHWWEPRVLIAQTPCPPPPPEYQEERLRRAQVVCPNGSKGNAVTGLSLDLVFEPQADISHHDADTCRQRCGGRVGGGGILLRRMAAVSKVEPPLPSCPLLPTNPSSRPLGRNLSPCNIYNATPTPILRSPLLLKEINMLQSAPFLTSVYMRLANIVETAFHNGTLVRANCKPPLPPPPPTNQALPPPPPFTLTSTSCRHSHSTTLSHVLPRFPLSARERHLTLAARELQKIWSNAGVQGRGKWEIPEKKSTRRPEASSRTIPTCENTEATPPGIEPGSPL</sequence>
<accession>A0ABQ9I2L5</accession>